<evidence type="ECO:0000256" key="4">
    <source>
        <dbReference type="ARBA" id="ARBA00048488"/>
    </source>
</evidence>
<reference evidence="8" key="1">
    <citation type="journal article" date="2012" name="Science">
        <title>Fermentation, hydrogen, and sulfur metabolism in multiple uncultivated bacterial phyla.</title>
        <authorList>
            <person name="Wrighton K.C."/>
            <person name="Thomas B.C."/>
            <person name="Sharon I."/>
            <person name="Miller C.S."/>
            <person name="Castelle C.J."/>
            <person name="VerBerkmoes N.C."/>
            <person name="Wilkins M.J."/>
            <person name="Hettich R.L."/>
            <person name="Lipton M.S."/>
            <person name="Williams K.H."/>
            <person name="Long P.E."/>
            <person name="Banfield J.F."/>
        </authorList>
    </citation>
    <scope>NUCLEOTIDE SEQUENCE [LARGE SCALE GENOMIC DNA]</scope>
</reference>
<dbReference type="HAMAP" id="MF_01401">
    <property type="entry name" value="MsrA"/>
    <property type="match status" value="1"/>
</dbReference>
<feature type="active site" evidence="6">
    <location>
        <position position="13"/>
    </location>
</feature>
<evidence type="ECO:0000313" key="8">
    <source>
        <dbReference type="EMBL" id="EKE27676.1"/>
    </source>
</evidence>
<proteinExistence type="inferred from homology"/>
<comment type="similarity">
    <text evidence="6">Belongs to the MsrA Met sulfoxide reductase family.</text>
</comment>
<evidence type="ECO:0000256" key="2">
    <source>
        <dbReference type="ARBA" id="ARBA00023268"/>
    </source>
</evidence>
<dbReference type="SUPFAM" id="SSF51316">
    <property type="entry name" value="Mss4-like"/>
    <property type="match status" value="1"/>
</dbReference>
<protein>
    <recommendedName>
        <fullName evidence="6">Peptide methionine sulfoxide reductase MsrA</fullName>
        <shortName evidence="6">Protein-methionine-S-oxide reductase</shortName>
        <ecNumber evidence="6">1.8.4.11</ecNumber>
    </recommendedName>
    <alternativeName>
        <fullName evidence="6">Peptide-methionine (S)-S-oxide reductase</fullName>
        <shortName evidence="6">Peptide Met(O) reductase</shortName>
    </alternativeName>
</protein>
<evidence type="ECO:0000256" key="1">
    <source>
        <dbReference type="ARBA" id="ARBA00023002"/>
    </source>
</evidence>
<accession>K2F9C3</accession>
<evidence type="ECO:0000256" key="6">
    <source>
        <dbReference type="HAMAP-Rule" id="MF_01401"/>
    </source>
</evidence>
<dbReference type="AlphaFoldDB" id="K2F9C3"/>
<dbReference type="SUPFAM" id="SSF55068">
    <property type="entry name" value="Peptide methionine sulfoxide reductase"/>
    <property type="match status" value="1"/>
</dbReference>
<evidence type="ECO:0000259" key="7">
    <source>
        <dbReference type="PROSITE" id="PS51790"/>
    </source>
</evidence>
<keyword evidence="2" id="KW-0511">Multifunctional enzyme</keyword>
<evidence type="ECO:0000256" key="3">
    <source>
        <dbReference type="ARBA" id="ARBA00047806"/>
    </source>
</evidence>
<dbReference type="GO" id="GO:0008113">
    <property type="term" value="F:peptide-methionine (S)-S-oxide reductase activity"/>
    <property type="evidence" value="ECO:0007669"/>
    <property type="project" value="UniProtKB-UniRule"/>
</dbReference>
<feature type="domain" description="MsrB" evidence="7">
    <location>
        <begin position="197"/>
        <end position="320"/>
    </location>
</feature>
<dbReference type="Gene3D" id="3.30.1060.10">
    <property type="entry name" value="Peptide methionine sulphoxide reductase MsrA"/>
    <property type="match status" value="1"/>
</dbReference>
<dbReference type="Pfam" id="PF01625">
    <property type="entry name" value="PMSR"/>
    <property type="match status" value="1"/>
</dbReference>
<dbReference type="NCBIfam" id="TIGR00401">
    <property type="entry name" value="msrA"/>
    <property type="match status" value="1"/>
</dbReference>
<dbReference type="PANTHER" id="PTHR43774">
    <property type="entry name" value="PEPTIDE METHIONINE SULFOXIDE REDUCTASE"/>
    <property type="match status" value="1"/>
</dbReference>
<dbReference type="GO" id="GO:0033744">
    <property type="term" value="F:L-methionine:thioredoxin-disulfide S-oxidoreductase activity"/>
    <property type="evidence" value="ECO:0007669"/>
    <property type="project" value="RHEA"/>
</dbReference>
<organism evidence="8">
    <name type="scientific">uncultured bacterium</name>
    <name type="common">gcode 4</name>
    <dbReference type="NCBI Taxonomy" id="1234023"/>
    <lineage>
        <taxon>Bacteria</taxon>
        <taxon>environmental samples</taxon>
    </lineage>
</organism>
<comment type="catalytic activity">
    <reaction evidence="4">
        <text>L-methionyl-[protein] + [thioredoxin]-disulfide + H2O = L-methionyl-(R)-S-oxide-[protein] + [thioredoxin]-dithiol</text>
        <dbReference type="Rhea" id="RHEA:24164"/>
        <dbReference type="Rhea" id="RHEA-COMP:10698"/>
        <dbReference type="Rhea" id="RHEA-COMP:10700"/>
        <dbReference type="Rhea" id="RHEA-COMP:12313"/>
        <dbReference type="Rhea" id="RHEA-COMP:12314"/>
        <dbReference type="ChEBI" id="CHEBI:15377"/>
        <dbReference type="ChEBI" id="CHEBI:16044"/>
        <dbReference type="ChEBI" id="CHEBI:29950"/>
        <dbReference type="ChEBI" id="CHEBI:45764"/>
        <dbReference type="ChEBI" id="CHEBI:50058"/>
        <dbReference type="EC" id="1.8.4.12"/>
    </reaction>
</comment>
<dbReference type="Gene3D" id="2.170.150.20">
    <property type="entry name" value="Peptide methionine sulfoxide reductase"/>
    <property type="match status" value="1"/>
</dbReference>
<keyword evidence="1 6" id="KW-0560">Oxidoreductase</keyword>
<dbReference type="EC" id="1.8.4.11" evidence="6"/>
<dbReference type="NCBIfam" id="TIGR00357">
    <property type="entry name" value="peptide-methionine (R)-S-oxide reductase MsrB"/>
    <property type="match status" value="1"/>
</dbReference>
<gene>
    <name evidence="6" type="primary">msrA</name>
    <name evidence="8" type="ORF">ACD_3C00172G0003</name>
</gene>
<dbReference type="InterPro" id="IPR036509">
    <property type="entry name" value="Met_Sox_Rdtase_MsrA_sf"/>
</dbReference>
<dbReference type="InterPro" id="IPR002569">
    <property type="entry name" value="Met_Sox_Rdtase_MsrA_dom"/>
</dbReference>
<dbReference type="Pfam" id="PF01641">
    <property type="entry name" value="SelR"/>
    <property type="match status" value="1"/>
</dbReference>
<dbReference type="GO" id="GO:0033743">
    <property type="term" value="F:peptide-methionine (R)-S-oxide reductase activity"/>
    <property type="evidence" value="ECO:0007669"/>
    <property type="project" value="UniProtKB-EC"/>
</dbReference>
<dbReference type="PANTHER" id="PTHR43774:SF1">
    <property type="entry name" value="PEPTIDE METHIONINE SULFOXIDE REDUCTASE MSRA 2"/>
    <property type="match status" value="1"/>
</dbReference>
<dbReference type="InterPro" id="IPR002579">
    <property type="entry name" value="Met_Sox_Rdtase_MsrB_dom"/>
</dbReference>
<comment type="catalytic activity">
    <reaction evidence="5 6">
        <text>[thioredoxin]-disulfide + L-methionine + H2O = L-methionine (S)-S-oxide + [thioredoxin]-dithiol</text>
        <dbReference type="Rhea" id="RHEA:19993"/>
        <dbReference type="Rhea" id="RHEA-COMP:10698"/>
        <dbReference type="Rhea" id="RHEA-COMP:10700"/>
        <dbReference type="ChEBI" id="CHEBI:15377"/>
        <dbReference type="ChEBI" id="CHEBI:29950"/>
        <dbReference type="ChEBI" id="CHEBI:50058"/>
        <dbReference type="ChEBI" id="CHEBI:57844"/>
        <dbReference type="ChEBI" id="CHEBI:58772"/>
        <dbReference type="EC" id="1.8.4.11"/>
    </reaction>
</comment>
<dbReference type="PROSITE" id="PS51790">
    <property type="entry name" value="MSRB"/>
    <property type="match status" value="1"/>
</dbReference>
<dbReference type="InterPro" id="IPR011057">
    <property type="entry name" value="Mss4-like_sf"/>
</dbReference>
<comment type="catalytic activity">
    <reaction evidence="3 6">
        <text>L-methionyl-[protein] + [thioredoxin]-disulfide + H2O = L-methionyl-(S)-S-oxide-[protein] + [thioredoxin]-dithiol</text>
        <dbReference type="Rhea" id="RHEA:14217"/>
        <dbReference type="Rhea" id="RHEA-COMP:10698"/>
        <dbReference type="Rhea" id="RHEA-COMP:10700"/>
        <dbReference type="Rhea" id="RHEA-COMP:12313"/>
        <dbReference type="Rhea" id="RHEA-COMP:12315"/>
        <dbReference type="ChEBI" id="CHEBI:15377"/>
        <dbReference type="ChEBI" id="CHEBI:16044"/>
        <dbReference type="ChEBI" id="CHEBI:29950"/>
        <dbReference type="ChEBI" id="CHEBI:44120"/>
        <dbReference type="ChEBI" id="CHEBI:50058"/>
        <dbReference type="EC" id="1.8.4.11"/>
    </reaction>
</comment>
<comment type="function">
    <text evidence="6">Has an important function as a repair enzyme for proteins that have been inactivated by oxidation. Catalyzes the reversible oxidation-reduction of methionine sulfoxide in proteins to methionine.</text>
</comment>
<dbReference type="EMBL" id="AMFJ01000446">
    <property type="protein sequence ID" value="EKE27676.1"/>
    <property type="molecule type" value="Genomic_DNA"/>
</dbReference>
<comment type="caution">
    <text evidence="8">The sequence shown here is derived from an EMBL/GenBank/DDBJ whole genome shotgun (WGS) entry which is preliminary data.</text>
</comment>
<name>K2F9C3_9BACT</name>
<evidence type="ECO:0000256" key="5">
    <source>
        <dbReference type="ARBA" id="ARBA00048782"/>
    </source>
</evidence>
<sequence length="336" mass="41319">MKTTEISTLAWGCFWCLESAFAQLPWVIRAEVWYAGWTEVNPTYEQVIYWSTWHREAMQVVFDPGLISYDEILVQFWSQIDPTDDGWQFSDRGFNYTTVIWFHTSLQEKIARESKKRLEDSNKFQKPIVTLILPFTTFYPAEEYHQKYYSKSAFRYSLYKKWSWRTDFINKNWNEEAKEYLRWKDAYLAKKYVRPSKEELMAKLDTLSYEVTQNKWTEIAFTSSYEKDWNSWIYVDIVSGEPLFSSRDQYDAWCWWPSFTRPISPHFIKSVEDTSHSMKRTEIRSKYWDSHLWHVFNDWPKEEWWQRFCINWAALRFVPKEKLEEEWYWEYLYLFE</sequence>